<gene>
    <name evidence="4" type="ORF">DBZ36_13980</name>
</gene>
<dbReference type="Gene3D" id="3.30.70.270">
    <property type="match status" value="1"/>
</dbReference>
<dbReference type="InterPro" id="IPR043128">
    <property type="entry name" value="Rev_trsase/Diguanyl_cyclase"/>
</dbReference>
<dbReference type="Pfam" id="PF00990">
    <property type="entry name" value="GGDEF"/>
    <property type="match status" value="1"/>
</dbReference>
<comment type="catalytic activity">
    <reaction evidence="2">
        <text>2 GTP = 3',3'-c-di-GMP + 2 diphosphate</text>
        <dbReference type="Rhea" id="RHEA:24898"/>
        <dbReference type="ChEBI" id="CHEBI:33019"/>
        <dbReference type="ChEBI" id="CHEBI:37565"/>
        <dbReference type="ChEBI" id="CHEBI:58805"/>
        <dbReference type="EC" id="2.7.7.65"/>
    </reaction>
</comment>
<evidence type="ECO:0000313" key="5">
    <source>
        <dbReference type="Proteomes" id="UP000286482"/>
    </source>
</evidence>
<dbReference type="OrthoDB" id="9812260at2"/>
<dbReference type="PROSITE" id="PS50887">
    <property type="entry name" value="GGDEF"/>
    <property type="match status" value="1"/>
</dbReference>
<protein>
    <recommendedName>
        <fullName evidence="1">diguanylate cyclase</fullName>
        <ecNumber evidence="1">2.7.7.65</ecNumber>
    </recommendedName>
</protein>
<evidence type="ECO:0000259" key="3">
    <source>
        <dbReference type="PROSITE" id="PS50887"/>
    </source>
</evidence>
<keyword evidence="5" id="KW-1185">Reference proteome</keyword>
<dbReference type="EMBL" id="RAQO01000008">
    <property type="protein sequence ID" value="RKF15496.1"/>
    <property type="molecule type" value="Genomic_DNA"/>
</dbReference>
<reference evidence="4 5" key="1">
    <citation type="submission" date="2018-09" db="EMBL/GenBank/DDBJ databases">
        <authorList>
            <person name="Wang Z."/>
        </authorList>
    </citation>
    <scope>NUCLEOTIDE SEQUENCE [LARGE SCALE GENOMIC DNA]</scope>
    <source>
        <strain evidence="4 5">ALS 81</strain>
    </source>
</reference>
<dbReference type="InterPro" id="IPR029787">
    <property type="entry name" value="Nucleotide_cyclase"/>
</dbReference>
<dbReference type="EC" id="2.7.7.65" evidence="1"/>
<dbReference type="SUPFAM" id="SSF55073">
    <property type="entry name" value="Nucleotide cyclase"/>
    <property type="match status" value="1"/>
</dbReference>
<dbReference type="RefSeq" id="WP_120355582.1">
    <property type="nucleotide sequence ID" value="NZ_RAQO01000008.1"/>
</dbReference>
<evidence type="ECO:0000313" key="4">
    <source>
        <dbReference type="EMBL" id="RKF15496.1"/>
    </source>
</evidence>
<evidence type="ECO:0000256" key="2">
    <source>
        <dbReference type="ARBA" id="ARBA00034247"/>
    </source>
</evidence>
<dbReference type="Proteomes" id="UP000286482">
    <property type="component" value="Unassembled WGS sequence"/>
</dbReference>
<organism evidence="4 5">
    <name type="scientific">Alginatibacterium sediminis</name>
    <dbReference type="NCBI Taxonomy" id="2164068"/>
    <lineage>
        <taxon>Bacteria</taxon>
        <taxon>Pseudomonadati</taxon>
        <taxon>Pseudomonadota</taxon>
        <taxon>Gammaproteobacteria</taxon>
        <taxon>Alteromonadales</taxon>
        <taxon>Alteromonadaceae</taxon>
        <taxon>Alginatibacterium</taxon>
    </lineage>
</organism>
<dbReference type="SMART" id="SM00267">
    <property type="entry name" value="GGDEF"/>
    <property type="match status" value="1"/>
</dbReference>
<accession>A0A420E7P5</accession>
<dbReference type="NCBIfam" id="TIGR00254">
    <property type="entry name" value="GGDEF"/>
    <property type="match status" value="1"/>
</dbReference>
<dbReference type="AlphaFoldDB" id="A0A420E7P5"/>
<comment type="caution">
    <text evidence="4">The sequence shown here is derived from an EMBL/GenBank/DDBJ whole genome shotgun (WGS) entry which is preliminary data.</text>
</comment>
<dbReference type="InterPro" id="IPR000160">
    <property type="entry name" value="GGDEF_dom"/>
</dbReference>
<dbReference type="CDD" id="cd01949">
    <property type="entry name" value="GGDEF"/>
    <property type="match status" value="1"/>
</dbReference>
<dbReference type="GO" id="GO:0052621">
    <property type="term" value="F:diguanylate cyclase activity"/>
    <property type="evidence" value="ECO:0007669"/>
    <property type="project" value="UniProtKB-EC"/>
</dbReference>
<evidence type="ECO:0000256" key="1">
    <source>
        <dbReference type="ARBA" id="ARBA00012528"/>
    </source>
</evidence>
<dbReference type="InterPro" id="IPR050469">
    <property type="entry name" value="Diguanylate_Cyclase"/>
</dbReference>
<name>A0A420E7P5_9ALTE</name>
<dbReference type="PANTHER" id="PTHR45138">
    <property type="entry name" value="REGULATORY COMPONENTS OF SENSORY TRANSDUCTION SYSTEM"/>
    <property type="match status" value="1"/>
</dbReference>
<feature type="domain" description="GGDEF" evidence="3">
    <location>
        <begin position="171"/>
        <end position="299"/>
    </location>
</feature>
<sequence>MDLLEVSNFSYKLNPLKSLKLKDKAKLDSESRLAILETLQLSFELNPMLENFCRQSNRIVNFSAMQIQAEGQTFEVKLSDGHRYYRSFNLEDKGILIGNLTFKRHHPFESYEISLLSQMVKLLQANLGNALHMRRLQQQVRSDYLTGIGNRAHFDEILSLSLDQQQRQPNQGLVLALLDLNGFKQINDQHGHAIGDDVLIRFANILQTCIRGSDRCFRIGGDEFALLLSPANSQSAQNVERRLAQSLIQDDMLCNLQLSTSFGYSLWNAGDNAEALFNAADQHMYDHKRLSTKLGLSAV</sequence>
<proteinExistence type="predicted"/>
<dbReference type="PANTHER" id="PTHR45138:SF9">
    <property type="entry name" value="DIGUANYLATE CYCLASE DGCM-RELATED"/>
    <property type="match status" value="1"/>
</dbReference>